<reference evidence="9" key="1">
    <citation type="submission" date="2020-07" db="EMBL/GenBank/DDBJ databases">
        <title>Huge and variable diversity of episymbiotic CPR bacteria and DPANN archaea in groundwater ecosystems.</title>
        <authorList>
            <person name="He C.Y."/>
            <person name="Keren R."/>
            <person name="Whittaker M."/>
            <person name="Farag I.F."/>
            <person name="Doudna J."/>
            <person name="Cate J.H.D."/>
            <person name="Banfield J.F."/>
        </authorList>
    </citation>
    <scope>NUCLEOTIDE SEQUENCE</scope>
    <source>
        <strain evidence="9">NC_groundwater_580_Pr5_B-0.1um_64_19</strain>
    </source>
</reference>
<dbReference type="GO" id="GO:0004222">
    <property type="term" value="F:metalloendopeptidase activity"/>
    <property type="evidence" value="ECO:0007669"/>
    <property type="project" value="InterPro"/>
</dbReference>
<proteinExistence type="inferred from homology"/>
<dbReference type="Proteomes" id="UP000779809">
    <property type="component" value="Unassembled WGS sequence"/>
</dbReference>
<organism evidence="9 10">
    <name type="scientific">Candidatus Korobacter versatilis</name>
    <dbReference type="NCBI Taxonomy" id="658062"/>
    <lineage>
        <taxon>Bacteria</taxon>
        <taxon>Pseudomonadati</taxon>
        <taxon>Acidobacteriota</taxon>
        <taxon>Terriglobia</taxon>
        <taxon>Terriglobales</taxon>
        <taxon>Candidatus Korobacteraceae</taxon>
        <taxon>Candidatus Korobacter</taxon>
    </lineage>
</organism>
<comment type="cofactor">
    <cofactor evidence="6">
        <name>Zn(2+)</name>
        <dbReference type="ChEBI" id="CHEBI:29105"/>
    </cofactor>
    <text evidence="6">Binds 1 zinc ion per subunit.</text>
</comment>
<protein>
    <submittedName>
        <fullName evidence="9">M48 family metalloprotease</fullName>
    </submittedName>
</protein>
<dbReference type="GO" id="GO:0016020">
    <property type="term" value="C:membrane"/>
    <property type="evidence" value="ECO:0007669"/>
    <property type="project" value="TreeGrafter"/>
</dbReference>
<evidence type="ECO:0000313" key="10">
    <source>
        <dbReference type="Proteomes" id="UP000779809"/>
    </source>
</evidence>
<keyword evidence="1 6" id="KW-0645">Protease</keyword>
<dbReference type="AlphaFoldDB" id="A0A932A6X8"/>
<keyword evidence="4 6" id="KW-0862">Zinc</keyword>
<comment type="caution">
    <text evidence="9">The sequence shown here is derived from an EMBL/GenBank/DDBJ whole genome shotgun (WGS) entry which is preliminary data.</text>
</comment>
<dbReference type="PANTHER" id="PTHR22726">
    <property type="entry name" value="METALLOENDOPEPTIDASE OMA1"/>
    <property type="match status" value="1"/>
</dbReference>
<dbReference type="GO" id="GO:0046872">
    <property type="term" value="F:metal ion binding"/>
    <property type="evidence" value="ECO:0007669"/>
    <property type="project" value="UniProtKB-KW"/>
</dbReference>
<evidence type="ECO:0000256" key="7">
    <source>
        <dbReference type="SAM" id="MobiDB-lite"/>
    </source>
</evidence>
<evidence type="ECO:0000256" key="1">
    <source>
        <dbReference type="ARBA" id="ARBA00022670"/>
    </source>
</evidence>
<accession>A0A932A6X8</accession>
<sequence>MRGIGGGMNFYSIERETAMGRELAGQVEGSARLLSDPVVTEYVNRLGQNLVRNSDARVPFTIKVIDSEEVNAFALPGGYFYVNSGLIVAAENEAELAGVMAHEIAHVAARHATKNQTKAELFNLASIPLIFIGGPAGYAVRQAASLLVPMGFLKFSRNAEREADLLGMEYMYATGYDPGAFLEFFEKLDARAKEKRSVLAKAFSSHPMTGDRIKDAQKTIDRYLPARDQYVVTTSEFETVRARLAALESRRMVDLGTGRPRLRTRSSGGGTSSAPGGGNGPVLRKPN</sequence>
<feature type="region of interest" description="Disordered" evidence="7">
    <location>
        <begin position="255"/>
        <end position="287"/>
    </location>
</feature>
<keyword evidence="3 6" id="KW-0378">Hydrolase</keyword>
<dbReference type="Pfam" id="PF01435">
    <property type="entry name" value="Peptidase_M48"/>
    <property type="match status" value="1"/>
</dbReference>
<evidence type="ECO:0000256" key="4">
    <source>
        <dbReference type="ARBA" id="ARBA00022833"/>
    </source>
</evidence>
<keyword evidence="5 6" id="KW-0482">Metalloprotease</keyword>
<dbReference type="Gene3D" id="3.30.2010.10">
    <property type="entry name" value="Metalloproteases ('zincins'), catalytic domain"/>
    <property type="match status" value="1"/>
</dbReference>
<feature type="compositionally biased region" description="Gly residues" evidence="7">
    <location>
        <begin position="267"/>
        <end position="280"/>
    </location>
</feature>
<feature type="domain" description="Peptidase M48" evidence="8">
    <location>
        <begin position="40"/>
        <end position="219"/>
    </location>
</feature>
<dbReference type="PANTHER" id="PTHR22726:SF1">
    <property type="entry name" value="METALLOENDOPEPTIDASE OMA1, MITOCHONDRIAL"/>
    <property type="match status" value="1"/>
</dbReference>
<dbReference type="InterPro" id="IPR051156">
    <property type="entry name" value="Mito/Outer_Membr_Metalloprot"/>
</dbReference>
<name>A0A932A6X8_9BACT</name>
<dbReference type="EMBL" id="JACPNR010000004">
    <property type="protein sequence ID" value="MBI2677825.1"/>
    <property type="molecule type" value="Genomic_DNA"/>
</dbReference>
<comment type="similarity">
    <text evidence="6">Belongs to the peptidase M48 family.</text>
</comment>
<evidence type="ECO:0000256" key="6">
    <source>
        <dbReference type="RuleBase" id="RU003983"/>
    </source>
</evidence>
<evidence type="ECO:0000256" key="5">
    <source>
        <dbReference type="ARBA" id="ARBA00023049"/>
    </source>
</evidence>
<evidence type="ECO:0000313" key="9">
    <source>
        <dbReference type="EMBL" id="MBI2677825.1"/>
    </source>
</evidence>
<evidence type="ECO:0000256" key="3">
    <source>
        <dbReference type="ARBA" id="ARBA00022801"/>
    </source>
</evidence>
<dbReference type="CDD" id="cd07333">
    <property type="entry name" value="M48C_bepA_like"/>
    <property type="match status" value="1"/>
</dbReference>
<keyword evidence="2" id="KW-0479">Metal-binding</keyword>
<evidence type="ECO:0000259" key="8">
    <source>
        <dbReference type="Pfam" id="PF01435"/>
    </source>
</evidence>
<dbReference type="GO" id="GO:0051603">
    <property type="term" value="P:proteolysis involved in protein catabolic process"/>
    <property type="evidence" value="ECO:0007669"/>
    <property type="project" value="TreeGrafter"/>
</dbReference>
<gene>
    <name evidence="9" type="ORF">HYX28_03495</name>
</gene>
<dbReference type="InterPro" id="IPR001915">
    <property type="entry name" value="Peptidase_M48"/>
</dbReference>
<evidence type="ECO:0000256" key="2">
    <source>
        <dbReference type="ARBA" id="ARBA00022723"/>
    </source>
</evidence>